<evidence type="ECO:0008006" key="4">
    <source>
        <dbReference type="Google" id="ProtNLM"/>
    </source>
</evidence>
<gene>
    <name evidence="2" type="ORF">M378DRAFT_164325</name>
</gene>
<feature type="chain" id="PRO_5002170306" description="Secreted protein" evidence="1">
    <location>
        <begin position="31"/>
        <end position="74"/>
    </location>
</feature>
<sequence>MMVLPIVVRLPLHPFQLVFLLLRCNQMACCCQINAQHRFASPGIMSPMLYFVSEFGELGDIASESNWSSDSWQT</sequence>
<dbReference type="HOGENOM" id="CLU_2687290_0_0_1"/>
<proteinExistence type="predicted"/>
<dbReference type="Proteomes" id="UP000054549">
    <property type="component" value="Unassembled WGS sequence"/>
</dbReference>
<protein>
    <recommendedName>
        <fullName evidence="4">Secreted protein</fullName>
    </recommendedName>
</protein>
<accession>A0A0C2WPQ5</accession>
<evidence type="ECO:0000313" key="2">
    <source>
        <dbReference type="EMBL" id="KIL63637.1"/>
    </source>
</evidence>
<evidence type="ECO:0000313" key="3">
    <source>
        <dbReference type="Proteomes" id="UP000054549"/>
    </source>
</evidence>
<organism evidence="2 3">
    <name type="scientific">Amanita muscaria (strain Koide BX008)</name>
    <dbReference type="NCBI Taxonomy" id="946122"/>
    <lineage>
        <taxon>Eukaryota</taxon>
        <taxon>Fungi</taxon>
        <taxon>Dikarya</taxon>
        <taxon>Basidiomycota</taxon>
        <taxon>Agaricomycotina</taxon>
        <taxon>Agaricomycetes</taxon>
        <taxon>Agaricomycetidae</taxon>
        <taxon>Agaricales</taxon>
        <taxon>Pluteineae</taxon>
        <taxon>Amanitaceae</taxon>
        <taxon>Amanita</taxon>
    </lineage>
</organism>
<keyword evidence="1" id="KW-0732">Signal</keyword>
<keyword evidence="3" id="KW-1185">Reference proteome</keyword>
<dbReference type="InParanoid" id="A0A0C2WPQ5"/>
<evidence type="ECO:0000256" key="1">
    <source>
        <dbReference type="SAM" id="SignalP"/>
    </source>
</evidence>
<reference evidence="2 3" key="1">
    <citation type="submission" date="2014-04" db="EMBL/GenBank/DDBJ databases">
        <title>Evolutionary Origins and Diversification of the Mycorrhizal Mutualists.</title>
        <authorList>
            <consortium name="DOE Joint Genome Institute"/>
            <consortium name="Mycorrhizal Genomics Consortium"/>
            <person name="Kohler A."/>
            <person name="Kuo A."/>
            <person name="Nagy L.G."/>
            <person name="Floudas D."/>
            <person name="Copeland A."/>
            <person name="Barry K.W."/>
            <person name="Cichocki N."/>
            <person name="Veneault-Fourrey C."/>
            <person name="LaButti K."/>
            <person name="Lindquist E.A."/>
            <person name="Lipzen A."/>
            <person name="Lundell T."/>
            <person name="Morin E."/>
            <person name="Murat C."/>
            <person name="Riley R."/>
            <person name="Ohm R."/>
            <person name="Sun H."/>
            <person name="Tunlid A."/>
            <person name="Henrissat B."/>
            <person name="Grigoriev I.V."/>
            <person name="Hibbett D.S."/>
            <person name="Martin F."/>
        </authorList>
    </citation>
    <scope>NUCLEOTIDE SEQUENCE [LARGE SCALE GENOMIC DNA]</scope>
    <source>
        <strain evidence="2 3">Koide BX008</strain>
    </source>
</reference>
<dbReference type="EMBL" id="KN818257">
    <property type="protein sequence ID" value="KIL63637.1"/>
    <property type="molecule type" value="Genomic_DNA"/>
</dbReference>
<feature type="signal peptide" evidence="1">
    <location>
        <begin position="1"/>
        <end position="30"/>
    </location>
</feature>
<name>A0A0C2WPQ5_AMAMK</name>
<dbReference type="AlphaFoldDB" id="A0A0C2WPQ5"/>